<dbReference type="SUPFAM" id="SSF51735">
    <property type="entry name" value="NAD(P)-binding Rossmann-fold domains"/>
    <property type="match status" value="1"/>
</dbReference>
<reference evidence="3 4" key="1">
    <citation type="submission" date="2018-11" db="EMBL/GenBank/DDBJ databases">
        <title>Novel bacteria species description.</title>
        <authorList>
            <person name="Han J.-H."/>
        </authorList>
    </citation>
    <scope>NUCLEOTIDE SEQUENCE [LARGE SCALE GENOMIC DNA]</scope>
    <source>
        <strain evidence="3 4">KCTC23259</strain>
    </source>
</reference>
<keyword evidence="2" id="KW-0560">Oxidoreductase</keyword>
<evidence type="ECO:0000256" key="2">
    <source>
        <dbReference type="ARBA" id="ARBA00023002"/>
    </source>
</evidence>
<dbReference type="PRINTS" id="PR00080">
    <property type="entry name" value="SDRFAMILY"/>
</dbReference>
<accession>A0AAE3H305</accession>
<dbReference type="InterPro" id="IPR002347">
    <property type="entry name" value="SDR_fam"/>
</dbReference>
<protein>
    <submittedName>
        <fullName evidence="3">SDR family oxidoreductase</fullName>
    </submittedName>
</protein>
<organism evidence="3 4">
    <name type="scientific">Lacihabitans soyangensis</name>
    <dbReference type="NCBI Taxonomy" id="869394"/>
    <lineage>
        <taxon>Bacteria</taxon>
        <taxon>Pseudomonadati</taxon>
        <taxon>Bacteroidota</taxon>
        <taxon>Cytophagia</taxon>
        <taxon>Cytophagales</taxon>
        <taxon>Leadbetterellaceae</taxon>
        <taxon>Lacihabitans</taxon>
    </lineage>
</organism>
<evidence type="ECO:0000256" key="1">
    <source>
        <dbReference type="ARBA" id="ARBA00006484"/>
    </source>
</evidence>
<dbReference type="CDD" id="cd05233">
    <property type="entry name" value="SDR_c"/>
    <property type="match status" value="1"/>
</dbReference>
<dbReference type="EMBL" id="RJUF01000027">
    <property type="protein sequence ID" value="MCP9763385.1"/>
    <property type="molecule type" value="Genomic_DNA"/>
</dbReference>
<sequence>MQIDLRDKKIIVTGASSGIGFEIARALIEAGAIVAIHYNSNKKGAEKLLKEGNDSKLFKADLSKEEDTKLFFEAVLSSFTKIDMIVHNVGIFEHHSIDADSSEWMNIWHKTMNTNLHSVGLLTHLGLQHFKENNAGRMIYVASRAAFRGETEDYLAYAASKGALVSLGRTVARSFGQYNIKSFILAPGFTKTPMAEDYIKTYGEESILKDAALKELTLPEHISPIVVLIAAGLMDHATGSTIDFNAGSYIH</sequence>
<dbReference type="RefSeq" id="WP_255037167.1">
    <property type="nucleotide sequence ID" value="NZ_RJUF01000027.1"/>
</dbReference>
<comment type="caution">
    <text evidence="3">The sequence shown here is derived from an EMBL/GenBank/DDBJ whole genome shotgun (WGS) entry which is preliminary data.</text>
</comment>
<comment type="similarity">
    <text evidence="1">Belongs to the short-chain dehydrogenases/reductases (SDR) family.</text>
</comment>
<dbReference type="PRINTS" id="PR00081">
    <property type="entry name" value="GDHRDH"/>
</dbReference>
<dbReference type="Proteomes" id="UP001204144">
    <property type="component" value="Unassembled WGS sequence"/>
</dbReference>
<proteinExistence type="inferred from homology"/>
<dbReference type="InterPro" id="IPR036291">
    <property type="entry name" value="NAD(P)-bd_dom_sf"/>
</dbReference>
<dbReference type="PANTHER" id="PTHR43639:SF1">
    <property type="entry name" value="SHORT-CHAIN DEHYDROGENASE_REDUCTASE FAMILY PROTEIN"/>
    <property type="match status" value="1"/>
</dbReference>
<gene>
    <name evidence="3" type="ORF">EGI31_10480</name>
</gene>
<dbReference type="Pfam" id="PF13561">
    <property type="entry name" value="adh_short_C2"/>
    <property type="match status" value="1"/>
</dbReference>
<name>A0AAE3H305_9BACT</name>
<dbReference type="AlphaFoldDB" id="A0AAE3H305"/>
<dbReference type="PANTHER" id="PTHR43639">
    <property type="entry name" value="OXIDOREDUCTASE, SHORT-CHAIN DEHYDROGENASE/REDUCTASE FAMILY (AFU_ORTHOLOGUE AFUA_5G02870)"/>
    <property type="match status" value="1"/>
</dbReference>
<keyword evidence="4" id="KW-1185">Reference proteome</keyword>
<evidence type="ECO:0000313" key="4">
    <source>
        <dbReference type="Proteomes" id="UP001204144"/>
    </source>
</evidence>
<dbReference type="Gene3D" id="3.40.50.720">
    <property type="entry name" value="NAD(P)-binding Rossmann-like Domain"/>
    <property type="match status" value="1"/>
</dbReference>
<dbReference type="GO" id="GO:0016491">
    <property type="term" value="F:oxidoreductase activity"/>
    <property type="evidence" value="ECO:0007669"/>
    <property type="project" value="UniProtKB-KW"/>
</dbReference>
<evidence type="ECO:0000313" key="3">
    <source>
        <dbReference type="EMBL" id="MCP9763385.1"/>
    </source>
</evidence>